<evidence type="ECO:0000256" key="4">
    <source>
        <dbReference type="ARBA" id="ARBA00023186"/>
    </source>
</evidence>
<keyword evidence="6" id="KW-0413">Isomerase</keyword>
<sequence>MTERNRLRAGPGLLQRSAMASDDIYNRPKGFGSKIRTVLVGVLVGMLVLAFAVWGIEDVFSPNSTNAVVKVGDAEIGQAEFMDRFNDEMRSFAEQNGEGITPQQAYDRGIPQRLVGEFTQRLAIEADAASLGIGVNNRDVARYAADIDAFQNEITQEFDRVQLQRILAASRMTEADFEQDVINALTQRQTLPAIMGGIKAPSDFAQRYNTFINESRLARLIQFNASALDPIPEPTDAELTAFITANQARFTAPEYRRFLMVRIEPFDFNQDIEVTEEQLQERFDTLLGVGEIGAVETRDISVIAVPTQEQANLVAARISAGDPAAAVAAELGLQTPDLFDNMKEDGLINAASSVAAFEAEEGQARVAPTEFGNFEVVVVRKINAAEVPDFDSMRQELREAVIEGEALRSINDYERVIDDRLLEGATLEEIAETLEVPLSSYPYIDRRGMTQDGVEMTGFSVIPGIAADDRLLQAVFTGDIGFESDIVPSSNNGLAVFRVTDIIDSTPKPIDEIRDDAVALWKSQKRSEALTQKGVALDKRLRDGETLEAIAEELDVNVRELALRRSSPPNDVSRGVIVGMLDGEPGDVGRGPGVVPGTYEVAVLDTISNRNERVSGQILNIIREQVSEQLSVDISQAYQEAIIADNPQMVFDDQLRAALNLEDAG</sequence>
<evidence type="ECO:0000313" key="7">
    <source>
        <dbReference type="Proteomes" id="UP001161391"/>
    </source>
</evidence>
<dbReference type="Pfam" id="PF13624">
    <property type="entry name" value="SurA_N_3"/>
    <property type="match status" value="1"/>
</dbReference>
<dbReference type="RefSeq" id="WP_284388452.1">
    <property type="nucleotide sequence ID" value="NZ_BSNK01000001.1"/>
</dbReference>
<reference evidence="6" key="2">
    <citation type="submission" date="2023-01" db="EMBL/GenBank/DDBJ databases">
        <title>Draft genome sequence of Algimonas ampicilliniresistens strain NBRC 108219.</title>
        <authorList>
            <person name="Sun Q."/>
            <person name="Mori K."/>
        </authorList>
    </citation>
    <scope>NUCLEOTIDE SEQUENCE</scope>
    <source>
        <strain evidence="6">NBRC 108219</strain>
    </source>
</reference>
<dbReference type="InterPro" id="IPR027304">
    <property type="entry name" value="Trigger_fact/SurA_dom_sf"/>
</dbReference>
<evidence type="ECO:0000313" key="6">
    <source>
        <dbReference type="EMBL" id="GLQ23239.1"/>
    </source>
</evidence>
<organism evidence="6 7">
    <name type="scientific">Algimonas ampicilliniresistens</name>
    <dbReference type="NCBI Taxonomy" id="1298735"/>
    <lineage>
        <taxon>Bacteria</taxon>
        <taxon>Pseudomonadati</taxon>
        <taxon>Pseudomonadota</taxon>
        <taxon>Alphaproteobacteria</taxon>
        <taxon>Maricaulales</taxon>
        <taxon>Robiginitomaculaceae</taxon>
        <taxon>Algimonas</taxon>
    </lineage>
</organism>
<keyword evidence="5" id="KW-0812">Transmembrane</keyword>
<feature type="transmembrane region" description="Helical" evidence="5">
    <location>
        <begin position="37"/>
        <end position="56"/>
    </location>
</feature>
<dbReference type="Proteomes" id="UP001161391">
    <property type="component" value="Unassembled WGS sequence"/>
</dbReference>
<evidence type="ECO:0000256" key="1">
    <source>
        <dbReference type="ARBA" id="ARBA00004236"/>
    </source>
</evidence>
<reference evidence="6" key="1">
    <citation type="journal article" date="2014" name="Int. J. Syst. Evol. Microbiol.">
        <title>Complete genome of a new Firmicutes species belonging to the dominant human colonic microbiota ('Ruminococcus bicirculans') reveals two chromosomes and a selective capacity to utilize plant glucans.</title>
        <authorList>
            <consortium name="NISC Comparative Sequencing Program"/>
            <person name="Wegmann U."/>
            <person name="Louis P."/>
            <person name="Goesmann A."/>
            <person name="Henrissat B."/>
            <person name="Duncan S.H."/>
            <person name="Flint H.J."/>
        </authorList>
    </citation>
    <scope>NUCLEOTIDE SEQUENCE</scope>
    <source>
        <strain evidence="6">NBRC 108219</strain>
    </source>
</reference>
<keyword evidence="7" id="KW-1185">Reference proteome</keyword>
<protein>
    <submittedName>
        <fullName evidence="6">Peptidyl-prolyl cis-trans isomerase</fullName>
    </submittedName>
</protein>
<keyword evidence="5" id="KW-1133">Transmembrane helix</keyword>
<keyword evidence="2" id="KW-1003">Cell membrane</keyword>
<name>A0ABQ5V6V1_9PROT</name>
<proteinExistence type="predicted"/>
<keyword evidence="3 5" id="KW-0472">Membrane</keyword>
<accession>A0ABQ5V6V1</accession>
<gene>
    <name evidence="6" type="ORF">GCM10007853_11130</name>
</gene>
<evidence type="ECO:0000256" key="3">
    <source>
        <dbReference type="ARBA" id="ARBA00023136"/>
    </source>
</evidence>
<dbReference type="PANTHER" id="PTHR47529:SF1">
    <property type="entry name" value="PERIPLASMIC CHAPERONE PPID"/>
    <property type="match status" value="1"/>
</dbReference>
<evidence type="ECO:0000256" key="2">
    <source>
        <dbReference type="ARBA" id="ARBA00022475"/>
    </source>
</evidence>
<dbReference type="PANTHER" id="PTHR47529">
    <property type="entry name" value="PEPTIDYL-PROLYL CIS-TRANS ISOMERASE D"/>
    <property type="match status" value="1"/>
</dbReference>
<comment type="caution">
    <text evidence="6">The sequence shown here is derived from an EMBL/GenBank/DDBJ whole genome shotgun (WGS) entry which is preliminary data.</text>
</comment>
<comment type="subcellular location">
    <subcellularLocation>
        <location evidence="1">Cell membrane</location>
    </subcellularLocation>
</comment>
<evidence type="ECO:0000256" key="5">
    <source>
        <dbReference type="SAM" id="Phobius"/>
    </source>
</evidence>
<dbReference type="InterPro" id="IPR052029">
    <property type="entry name" value="PpiD_chaperone"/>
</dbReference>
<dbReference type="GO" id="GO:0016853">
    <property type="term" value="F:isomerase activity"/>
    <property type="evidence" value="ECO:0007669"/>
    <property type="project" value="UniProtKB-KW"/>
</dbReference>
<dbReference type="SUPFAM" id="SSF109998">
    <property type="entry name" value="Triger factor/SurA peptide-binding domain-like"/>
    <property type="match status" value="1"/>
</dbReference>
<dbReference type="EMBL" id="BSNK01000001">
    <property type="protein sequence ID" value="GLQ23239.1"/>
    <property type="molecule type" value="Genomic_DNA"/>
</dbReference>
<keyword evidence="4" id="KW-0143">Chaperone</keyword>